<dbReference type="InterPro" id="IPR058163">
    <property type="entry name" value="LysR-type_TF_proteobact-type"/>
</dbReference>
<dbReference type="PANTHER" id="PTHR30537">
    <property type="entry name" value="HTH-TYPE TRANSCRIPTIONAL REGULATOR"/>
    <property type="match status" value="1"/>
</dbReference>
<evidence type="ECO:0000256" key="3">
    <source>
        <dbReference type="ARBA" id="ARBA00023125"/>
    </source>
</evidence>
<keyword evidence="3" id="KW-0238">DNA-binding</keyword>
<evidence type="ECO:0000259" key="5">
    <source>
        <dbReference type="PROSITE" id="PS50931"/>
    </source>
</evidence>
<reference evidence="6 7" key="1">
    <citation type="submission" date="2019-06" db="EMBL/GenBank/DDBJ databases">
        <title>Whole genome shotgun sequence of Vibrio comitans NBRC 102076.</title>
        <authorList>
            <person name="Hosoyama A."/>
            <person name="Uohara A."/>
            <person name="Ohji S."/>
            <person name="Ichikawa N."/>
        </authorList>
    </citation>
    <scope>NUCLEOTIDE SEQUENCE [LARGE SCALE GENOMIC DNA]</scope>
    <source>
        <strain evidence="6 7">NBRC 102076</strain>
    </source>
</reference>
<protein>
    <submittedName>
        <fullName evidence="6">LysR family transcriptional regulator</fullName>
    </submittedName>
</protein>
<keyword evidence="7" id="KW-1185">Reference proteome</keyword>
<evidence type="ECO:0000313" key="6">
    <source>
        <dbReference type="EMBL" id="GEA60212.1"/>
    </source>
</evidence>
<dbReference type="SUPFAM" id="SSF46785">
    <property type="entry name" value="Winged helix' DNA-binding domain"/>
    <property type="match status" value="1"/>
</dbReference>
<dbReference type="AlphaFoldDB" id="A0A4Y3IMB9"/>
<evidence type="ECO:0000313" key="7">
    <source>
        <dbReference type="Proteomes" id="UP000318242"/>
    </source>
</evidence>
<dbReference type="PROSITE" id="PS50931">
    <property type="entry name" value="HTH_LYSR"/>
    <property type="match status" value="1"/>
</dbReference>
<name>A0A4Y3IMB9_9VIBR</name>
<dbReference type="GO" id="GO:0003677">
    <property type="term" value="F:DNA binding"/>
    <property type="evidence" value="ECO:0007669"/>
    <property type="project" value="UniProtKB-KW"/>
</dbReference>
<sequence length="293" mass="34054">MNEHKRIERLMLFVELARQLNFSRAAEVLGISRSYLSEQIKKLESELQAPLVVRTTRSVRLTPEGERAYQQGLSIRSAVLDLERNLNSEHNEISGLLRLTAPKMFAESILMELCREFKQRHPEIIFEINSSYQSFNLNQTDIDLAFRATQSPPEDMVAYRLFDYQHWLVASPNYLQRFGVVNRVEDLDKHQCLTTLHQRTWPLKTADIKVSGWMASNDNRMLREFALNDEGIVRIASYFVEKDVQSGLLNQVLAEETSDAFNSLYMVYPQLIYPSAKLKAFVEFVKQRVSTRQ</sequence>
<keyword evidence="4" id="KW-0804">Transcription</keyword>
<proteinExistence type="inferred from homology"/>
<dbReference type="InterPro" id="IPR036390">
    <property type="entry name" value="WH_DNA-bd_sf"/>
</dbReference>
<dbReference type="Gene3D" id="3.40.190.290">
    <property type="match status" value="1"/>
</dbReference>
<dbReference type="EMBL" id="BJLH01000005">
    <property type="protein sequence ID" value="GEA60212.1"/>
    <property type="molecule type" value="Genomic_DNA"/>
</dbReference>
<dbReference type="InterPro" id="IPR005119">
    <property type="entry name" value="LysR_subst-bd"/>
</dbReference>
<dbReference type="Proteomes" id="UP000318242">
    <property type="component" value="Unassembled WGS sequence"/>
</dbReference>
<evidence type="ECO:0000256" key="4">
    <source>
        <dbReference type="ARBA" id="ARBA00023163"/>
    </source>
</evidence>
<evidence type="ECO:0000256" key="2">
    <source>
        <dbReference type="ARBA" id="ARBA00023015"/>
    </source>
</evidence>
<accession>A0A4Y3IMB9</accession>
<dbReference type="FunFam" id="1.10.10.10:FF:000001">
    <property type="entry name" value="LysR family transcriptional regulator"/>
    <property type="match status" value="1"/>
</dbReference>
<dbReference type="PANTHER" id="PTHR30537:SF5">
    <property type="entry name" value="HTH-TYPE TRANSCRIPTIONAL ACTIVATOR TTDR-RELATED"/>
    <property type="match status" value="1"/>
</dbReference>
<dbReference type="CDD" id="cd08422">
    <property type="entry name" value="PBP2_CrgA_like"/>
    <property type="match status" value="1"/>
</dbReference>
<dbReference type="Pfam" id="PF00126">
    <property type="entry name" value="HTH_1"/>
    <property type="match status" value="1"/>
</dbReference>
<feature type="domain" description="HTH lysR-type" evidence="5">
    <location>
        <begin position="1"/>
        <end position="62"/>
    </location>
</feature>
<organism evidence="6 7">
    <name type="scientific">Vibrio comitans NBRC 102076</name>
    <dbReference type="NCBI Taxonomy" id="1219078"/>
    <lineage>
        <taxon>Bacteria</taxon>
        <taxon>Pseudomonadati</taxon>
        <taxon>Pseudomonadota</taxon>
        <taxon>Gammaproteobacteria</taxon>
        <taxon>Vibrionales</taxon>
        <taxon>Vibrionaceae</taxon>
        <taxon>Vibrio</taxon>
    </lineage>
</organism>
<dbReference type="Pfam" id="PF03466">
    <property type="entry name" value="LysR_substrate"/>
    <property type="match status" value="1"/>
</dbReference>
<comment type="caution">
    <text evidence="6">The sequence shown here is derived from an EMBL/GenBank/DDBJ whole genome shotgun (WGS) entry which is preliminary data.</text>
</comment>
<dbReference type="InterPro" id="IPR036388">
    <property type="entry name" value="WH-like_DNA-bd_sf"/>
</dbReference>
<dbReference type="InterPro" id="IPR000847">
    <property type="entry name" value="LysR_HTH_N"/>
</dbReference>
<dbReference type="GO" id="GO:0003700">
    <property type="term" value="F:DNA-binding transcription factor activity"/>
    <property type="evidence" value="ECO:0007669"/>
    <property type="project" value="InterPro"/>
</dbReference>
<keyword evidence="2" id="KW-0805">Transcription regulation</keyword>
<evidence type="ECO:0000256" key="1">
    <source>
        <dbReference type="ARBA" id="ARBA00009437"/>
    </source>
</evidence>
<dbReference type="RefSeq" id="WP_141270652.1">
    <property type="nucleotide sequence ID" value="NZ_BJLH01000005.1"/>
</dbReference>
<dbReference type="SUPFAM" id="SSF53850">
    <property type="entry name" value="Periplasmic binding protein-like II"/>
    <property type="match status" value="1"/>
</dbReference>
<dbReference type="OrthoDB" id="9786526at2"/>
<gene>
    <name evidence="6" type="primary">yafC</name>
    <name evidence="6" type="ORF">VCO01S_14050</name>
</gene>
<dbReference type="Gene3D" id="1.10.10.10">
    <property type="entry name" value="Winged helix-like DNA-binding domain superfamily/Winged helix DNA-binding domain"/>
    <property type="match status" value="1"/>
</dbReference>
<comment type="similarity">
    <text evidence="1">Belongs to the LysR transcriptional regulatory family.</text>
</comment>